<dbReference type="Gene3D" id="1.20.920.10">
    <property type="entry name" value="Bromodomain-like"/>
    <property type="match status" value="1"/>
</dbReference>
<dbReference type="SUPFAM" id="SSF47370">
    <property type="entry name" value="Bromodomain"/>
    <property type="match status" value="1"/>
</dbReference>
<reference evidence="3" key="2">
    <citation type="journal article" date="2007" name="Science">
        <title>Draft genome sequence of the sexually transmitted pathogen Trichomonas vaginalis.</title>
        <authorList>
            <person name="Carlton J.M."/>
            <person name="Hirt R.P."/>
            <person name="Silva J.C."/>
            <person name="Delcher A.L."/>
            <person name="Schatz M."/>
            <person name="Zhao Q."/>
            <person name="Wortman J.R."/>
            <person name="Bidwell S.L."/>
            <person name="Alsmark U.C.M."/>
            <person name="Besteiro S."/>
            <person name="Sicheritz-Ponten T."/>
            <person name="Noel C.J."/>
            <person name="Dacks J.B."/>
            <person name="Foster P.G."/>
            <person name="Simillion C."/>
            <person name="Van de Peer Y."/>
            <person name="Miranda-Saavedra D."/>
            <person name="Barton G.J."/>
            <person name="Westrop G.D."/>
            <person name="Mueller S."/>
            <person name="Dessi D."/>
            <person name="Fiori P.L."/>
            <person name="Ren Q."/>
            <person name="Paulsen I."/>
            <person name="Zhang H."/>
            <person name="Bastida-Corcuera F.D."/>
            <person name="Simoes-Barbosa A."/>
            <person name="Brown M.T."/>
            <person name="Hayes R.D."/>
            <person name="Mukherjee M."/>
            <person name="Okumura C.Y."/>
            <person name="Schneider R."/>
            <person name="Smith A.J."/>
            <person name="Vanacova S."/>
            <person name="Villalvazo M."/>
            <person name="Haas B.J."/>
            <person name="Pertea M."/>
            <person name="Feldblyum T.V."/>
            <person name="Utterback T.R."/>
            <person name="Shu C.L."/>
            <person name="Osoegawa K."/>
            <person name="de Jong P.J."/>
            <person name="Hrdy I."/>
            <person name="Horvathova L."/>
            <person name="Zubacova Z."/>
            <person name="Dolezal P."/>
            <person name="Malik S.B."/>
            <person name="Logsdon J.M. Jr."/>
            <person name="Henze K."/>
            <person name="Gupta A."/>
            <person name="Wang C.C."/>
            <person name="Dunne R.L."/>
            <person name="Upcroft J.A."/>
            <person name="Upcroft P."/>
            <person name="White O."/>
            <person name="Salzberg S.L."/>
            <person name="Tang P."/>
            <person name="Chiu C.-H."/>
            <person name="Lee Y.-S."/>
            <person name="Embley T.M."/>
            <person name="Coombs G.H."/>
            <person name="Mottram J.C."/>
            <person name="Tachezy J."/>
            <person name="Fraser-Liggett C.M."/>
            <person name="Johnson P.J."/>
        </authorList>
    </citation>
    <scope>NUCLEOTIDE SEQUENCE [LARGE SCALE GENOMIC DNA]</scope>
    <source>
        <strain evidence="3">G3</strain>
    </source>
</reference>
<evidence type="ECO:0000313" key="4">
    <source>
        <dbReference type="Proteomes" id="UP000001542"/>
    </source>
</evidence>
<proteinExistence type="predicted"/>
<dbReference type="VEuPathDB" id="TrichDB:TVAG_375290"/>
<name>A2FH07_TRIV3</name>
<evidence type="ECO:0000259" key="2">
    <source>
        <dbReference type="Pfam" id="PF00439"/>
    </source>
</evidence>
<keyword evidence="1" id="KW-0103">Bromodomain</keyword>
<dbReference type="EMBL" id="DS113787">
    <property type="protein sequence ID" value="EAX95820.1"/>
    <property type="molecule type" value="Genomic_DNA"/>
</dbReference>
<dbReference type="RefSeq" id="XP_001308750.1">
    <property type="nucleotide sequence ID" value="XM_001308749.1"/>
</dbReference>
<dbReference type="AlphaFoldDB" id="A2FH07"/>
<accession>A2FH07</accession>
<gene>
    <name evidence="3" type="ORF">TVAG_375290</name>
</gene>
<protein>
    <recommendedName>
        <fullName evidence="2">Bromo domain-containing protein</fullName>
    </recommendedName>
</protein>
<dbReference type="InterPro" id="IPR001487">
    <property type="entry name" value="Bromodomain"/>
</dbReference>
<dbReference type="SMR" id="A2FH07"/>
<organism evidence="3 4">
    <name type="scientific">Trichomonas vaginalis (strain ATCC PRA-98 / G3)</name>
    <dbReference type="NCBI Taxonomy" id="412133"/>
    <lineage>
        <taxon>Eukaryota</taxon>
        <taxon>Metamonada</taxon>
        <taxon>Parabasalia</taxon>
        <taxon>Trichomonadida</taxon>
        <taxon>Trichomonadidae</taxon>
        <taxon>Trichomonas</taxon>
    </lineage>
</organism>
<dbReference type="Pfam" id="PF00439">
    <property type="entry name" value="Bromodomain"/>
    <property type="match status" value="1"/>
</dbReference>
<evidence type="ECO:0000313" key="3">
    <source>
        <dbReference type="EMBL" id="EAX95820.1"/>
    </source>
</evidence>
<dbReference type="InParanoid" id="A2FH07"/>
<dbReference type="KEGG" id="tva:4753582"/>
<keyword evidence="4" id="KW-1185">Reference proteome</keyword>
<reference evidence="3" key="1">
    <citation type="submission" date="2006-10" db="EMBL/GenBank/DDBJ databases">
        <authorList>
            <person name="Amadeo P."/>
            <person name="Zhao Q."/>
            <person name="Wortman J."/>
            <person name="Fraser-Liggett C."/>
            <person name="Carlton J."/>
        </authorList>
    </citation>
    <scope>NUCLEOTIDE SEQUENCE</scope>
    <source>
        <strain evidence="3">G3</strain>
    </source>
</reference>
<dbReference type="VEuPathDB" id="TrichDB:TVAGG3_0859330"/>
<sequence length="232" mass="26744">MDSIQYNNCLNILSKLFSRPIHKLFLGSPEFPCDMKIEKPTTLQVIKTKLYAGLYEEATDFAKDVRHLLTYFASPATTDPIYRVAAQQLLDEFNADFGSKFKSKDLRSIKLIILSNDFHEYLKHHKFTKNFPTEVDGKPHALCLQQNYTEISDKQLIREIKFLHSPDLLMRVASFVYQLQPDAIIMDSNISIKFETISEGKLIEIKKFVHTLLIDAAKGKYDPYKQQIGTFG</sequence>
<dbReference type="InterPro" id="IPR036427">
    <property type="entry name" value="Bromodomain-like_sf"/>
</dbReference>
<evidence type="ECO:0000256" key="1">
    <source>
        <dbReference type="ARBA" id="ARBA00023117"/>
    </source>
</evidence>
<dbReference type="Proteomes" id="UP000001542">
    <property type="component" value="Unassembled WGS sequence"/>
</dbReference>
<feature type="domain" description="Bromo" evidence="2">
    <location>
        <begin position="9"/>
        <end position="69"/>
    </location>
</feature>